<feature type="transmembrane region" description="Helical" evidence="1">
    <location>
        <begin position="80"/>
        <end position="101"/>
    </location>
</feature>
<keyword evidence="1" id="KW-1133">Transmembrane helix</keyword>
<proteinExistence type="predicted"/>
<gene>
    <name evidence="2" type="ORF">GCM10009575_002000</name>
</gene>
<keyword evidence="1" id="KW-0812">Transmembrane</keyword>
<evidence type="ECO:0000256" key="1">
    <source>
        <dbReference type="SAM" id="Phobius"/>
    </source>
</evidence>
<comment type="caution">
    <text evidence="2">The sequence shown here is derived from an EMBL/GenBank/DDBJ whole genome shotgun (WGS) entry which is preliminary data.</text>
</comment>
<feature type="transmembrane region" description="Helical" evidence="1">
    <location>
        <begin position="107"/>
        <end position="127"/>
    </location>
</feature>
<dbReference type="Pfam" id="PF03988">
    <property type="entry name" value="DUF347"/>
    <property type="match status" value="4"/>
</dbReference>
<feature type="transmembrane region" description="Helical" evidence="1">
    <location>
        <begin position="55"/>
        <end position="73"/>
    </location>
</feature>
<evidence type="ECO:0000313" key="3">
    <source>
        <dbReference type="Proteomes" id="UP001500418"/>
    </source>
</evidence>
<sequence>MRIAAPGARTSAAASAGRLAVKVPEITALFWVVKILTTGMGETFSDFLVGHLNPGLALGSGATALAIALIVQFRSDRYHLWIYWSAVTMVAVFGTMVADALTFLVGLPYPVTTVGFSIMLAVIFVWWYAREKTLDVHSITTPRRERFYWSMVTITFVLGTVAGDLTADMLHLGYLGSIVVFAIAIAVPAAAHRWAELGTVAAFWSAYVVTRPLGASITDWLSSSRQDGLGLGFGWVSLGATIVIVALLGLLTTRGDRPAAGLRSDAVRPGEADASL</sequence>
<keyword evidence="3" id="KW-1185">Reference proteome</keyword>
<feature type="transmembrane region" description="Helical" evidence="1">
    <location>
        <begin position="147"/>
        <end position="163"/>
    </location>
</feature>
<accession>A0ABN1NRC0</accession>
<keyword evidence="1" id="KW-0472">Membrane</keyword>
<reference evidence="2 3" key="1">
    <citation type="journal article" date="2019" name="Int. J. Syst. Evol. Microbiol.">
        <title>The Global Catalogue of Microorganisms (GCM) 10K type strain sequencing project: providing services to taxonomists for standard genome sequencing and annotation.</title>
        <authorList>
            <consortium name="The Broad Institute Genomics Platform"/>
            <consortium name="The Broad Institute Genome Sequencing Center for Infectious Disease"/>
            <person name="Wu L."/>
            <person name="Ma J."/>
        </authorList>
    </citation>
    <scope>NUCLEOTIDE SEQUENCE [LARGE SCALE GENOMIC DNA]</scope>
    <source>
        <strain evidence="2 3">JCM 11444</strain>
    </source>
</reference>
<protein>
    <submittedName>
        <fullName evidence="2">Membrane protein</fullName>
    </submittedName>
</protein>
<name>A0ABN1NRC0_9ACTN</name>
<dbReference type="EMBL" id="BAAAID010000001">
    <property type="protein sequence ID" value="GAA0915077.1"/>
    <property type="molecule type" value="Genomic_DNA"/>
</dbReference>
<feature type="transmembrane region" description="Helical" evidence="1">
    <location>
        <begin position="169"/>
        <end position="187"/>
    </location>
</feature>
<dbReference type="Proteomes" id="UP001500418">
    <property type="component" value="Unassembled WGS sequence"/>
</dbReference>
<dbReference type="InterPro" id="IPR007136">
    <property type="entry name" value="DUF347"/>
</dbReference>
<organism evidence="2 3">
    <name type="scientific">Streptomyces rhizosphaericus</name>
    <dbReference type="NCBI Taxonomy" id="114699"/>
    <lineage>
        <taxon>Bacteria</taxon>
        <taxon>Bacillati</taxon>
        <taxon>Actinomycetota</taxon>
        <taxon>Actinomycetes</taxon>
        <taxon>Kitasatosporales</taxon>
        <taxon>Streptomycetaceae</taxon>
        <taxon>Streptomyces</taxon>
        <taxon>Streptomyces violaceusniger group</taxon>
    </lineage>
</organism>
<evidence type="ECO:0000313" key="2">
    <source>
        <dbReference type="EMBL" id="GAA0915077.1"/>
    </source>
</evidence>
<feature type="transmembrane region" description="Helical" evidence="1">
    <location>
        <begin position="194"/>
        <end position="213"/>
    </location>
</feature>
<feature type="transmembrane region" description="Helical" evidence="1">
    <location>
        <begin position="233"/>
        <end position="253"/>
    </location>
</feature>